<sequence length="422" mass="45279">MIYRPHRTAPAIPDDPATTRTLVPAAAPPLCGRQPRIAVVGASLTGPVLALLLVQAGFDQVAVYEASPDLSTATGGILSLEHPALDVLDRLGIPQHEYVKFDFETITQFRGYGPAEDRLVRRRYPGRFTTWTLLHQALASRLPAGLVHHGRRVTGIDVANRGPLLAFADGRRESADLIAFCDGRTSIGRRLLDPDRRLHYAGYVAHRGTTITRPGDLADFQRWEPCPGLQFNIAPVPAGSDWIFALNATPEQYTAWFGAPPRQRTFVLPQHVSPAARAHVDAHATAHLPAHLADLVHTTATRMAVPVMDIDPPTRMAWPVGDGHAVLLGDALAPVRAHTARGFNNGIEQADGLVSALRQHTRHGADLTGALLGWRRRHLITALAAVRQGPIIGARLGLGTTSALDTSSAPGTARGLATTPAG</sequence>
<organism evidence="5 6">
    <name type="scientific">Virgisporangium aurantiacum</name>
    <dbReference type="NCBI Taxonomy" id="175570"/>
    <lineage>
        <taxon>Bacteria</taxon>
        <taxon>Bacillati</taxon>
        <taxon>Actinomycetota</taxon>
        <taxon>Actinomycetes</taxon>
        <taxon>Micromonosporales</taxon>
        <taxon>Micromonosporaceae</taxon>
        <taxon>Virgisporangium</taxon>
    </lineage>
</organism>
<evidence type="ECO:0000256" key="3">
    <source>
        <dbReference type="SAM" id="MobiDB-lite"/>
    </source>
</evidence>
<accession>A0A8J3ZJH0</accession>
<dbReference type="Gene3D" id="3.50.50.60">
    <property type="entry name" value="FAD/NAD(P)-binding domain"/>
    <property type="match status" value="1"/>
</dbReference>
<evidence type="ECO:0000313" key="6">
    <source>
        <dbReference type="Proteomes" id="UP000612585"/>
    </source>
</evidence>
<evidence type="ECO:0000256" key="1">
    <source>
        <dbReference type="ARBA" id="ARBA00023002"/>
    </source>
</evidence>
<feature type="domain" description="FAD-binding" evidence="4">
    <location>
        <begin position="37"/>
        <end position="363"/>
    </location>
</feature>
<dbReference type="InterPro" id="IPR036188">
    <property type="entry name" value="FAD/NAD-bd_sf"/>
</dbReference>
<dbReference type="GO" id="GO:0071949">
    <property type="term" value="F:FAD binding"/>
    <property type="evidence" value="ECO:0007669"/>
    <property type="project" value="InterPro"/>
</dbReference>
<dbReference type="InterPro" id="IPR002938">
    <property type="entry name" value="FAD-bd"/>
</dbReference>
<dbReference type="PANTHER" id="PTHR13789:SF309">
    <property type="entry name" value="PUTATIVE (AFU_ORTHOLOGUE AFUA_6G14510)-RELATED"/>
    <property type="match status" value="1"/>
</dbReference>
<feature type="region of interest" description="Disordered" evidence="3">
    <location>
        <begin position="403"/>
        <end position="422"/>
    </location>
</feature>
<keyword evidence="2" id="KW-0503">Monooxygenase</keyword>
<dbReference type="GO" id="GO:0004497">
    <property type="term" value="F:monooxygenase activity"/>
    <property type="evidence" value="ECO:0007669"/>
    <property type="project" value="UniProtKB-KW"/>
</dbReference>
<dbReference type="PRINTS" id="PR00420">
    <property type="entry name" value="RNGMNOXGNASE"/>
</dbReference>
<comment type="caution">
    <text evidence="5">The sequence shown here is derived from an EMBL/GenBank/DDBJ whole genome shotgun (WGS) entry which is preliminary data.</text>
</comment>
<dbReference type="Pfam" id="PF01494">
    <property type="entry name" value="FAD_binding_3"/>
    <property type="match status" value="1"/>
</dbReference>
<gene>
    <name evidence="5" type="ORF">Vau01_124220</name>
</gene>
<dbReference type="RefSeq" id="WP_204014709.1">
    <property type="nucleotide sequence ID" value="NZ_BOPG01000137.1"/>
</dbReference>
<protein>
    <submittedName>
        <fullName evidence="5">2-polyprenyl-6-methoxyphenol hydroxylase</fullName>
    </submittedName>
</protein>
<keyword evidence="1" id="KW-0560">Oxidoreductase</keyword>
<evidence type="ECO:0000313" key="5">
    <source>
        <dbReference type="EMBL" id="GIJ64906.1"/>
    </source>
</evidence>
<keyword evidence="6" id="KW-1185">Reference proteome</keyword>
<dbReference type="AlphaFoldDB" id="A0A8J3ZJH0"/>
<dbReference type="Proteomes" id="UP000612585">
    <property type="component" value="Unassembled WGS sequence"/>
</dbReference>
<evidence type="ECO:0000256" key="2">
    <source>
        <dbReference type="ARBA" id="ARBA00023033"/>
    </source>
</evidence>
<name>A0A8J3ZJH0_9ACTN</name>
<dbReference type="SUPFAM" id="SSF51905">
    <property type="entry name" value="FAD/NAD(P)-binding domain"/>
    <property type="match status" value="1"/>
</dbReference>
<dbReference type="PANTHER" id="PTHR13789">
    <property type="entry name" value="MONOOXYGENASE"/>
    <property type="match status" value="1"/>
</dbReference>
<dbReference type="InterPro" id="IPR050493">
    <property type="entry name" value="FAD-dep_Monooxygenase_BioMet"/>
</dbReference>
<dbReference type="EMBL" id="BOPG01000137">
    <property type="protein sequence ID" value="GIJ64906.1"/>
    <property type="molecule type" value="Genomic_DNA"/>
</dbReference>
<evidence type="ECO:0000259" key="4">
    <source>
        <dbReference type="Pfam" id="PF01494"/>
    </source>
</evidence>
<reference evidence="5" key="1">
    <citation type="submission" date="2021-01" db="EMBL/GenBank/DDBJ databases">
        <title>Whole genome shotgun sequence of Virgisporangium aurantiacum NBRC 16421.</title>
        <authorList>
            <person name="Komaki H."/>
            <person name="Tamura T."/>
        </authorList>
    </citation>
    <scope>NUCLEOTIDE SEQUENCE</scope>
    <source>
        <strain evidence="5">NBRC 16421</strain>
    </source>
</reference>
<proteinExistence type="predicted"/>